<dbReference type="InterPro" id="IPR021354">
    <property type="entry name" value="DUF2975"/>
</dbReference>
<reference evidence="2 3" key="1">
    <citation type="submission" date="2019-03" db="EMBL/GenBank/DDBJ databases">
        <title>Genomic Encyclopedia of Type Strains, Phase IV (KMG-IV): sequencing the most valuable type-strain genomes for metagenomic binning, comparative biology and taxonomic classification.</title>
        <authorList>
            <person name="Goeker M."/>
        </authorList>
    </citation>
    <scope>NUCLEOTIDE SEQUENCE [LARGE SCALE GENOMIC DNA]</scope>
    <source>
        <strain evidence="2 3">DSM 28867</strain>
    </source>
</reference>
<keyword evidence="1" id="KW-0812">Transmembrane</keyword>
<evidence type="ECO:0000256" key="1">
    <source>
        <dbReference type="SAM" id="Phobius"/>
    </source>
</evidence>
<protein>
    <submittedName>
        <fullName evidence="2">DUF2975 family protein</fullName>
    </submittedName>
</protein>
<proteinExistence type="predicted"/>
<feature type="transmembrane region" description="Helical" evidence="1">
    <location>
        <begin position="49"/>
        <end position="71"/>
    </location>
</feature>
<keyword evidence="1" id="KW-0472">Membrane</keyword>
<dbReference type="EMBL" id="SODD01000001">
    <property type="protein sequence ID" value="TDW26441.1"/>
    <property type="molecule type" value="Genomic_DNA"/>
</dbReference>
<comment type="caution">
    <text evidence="2">The sequence shown here is derived from an EMBL/GenBank/DDBJ whole genome shotgun (WGS) entry which is preliminary data.</text>
</comment>
<evidence type="ECO:0000313" key="3">
    <source>
        <dbReference type="Proteomes" id="UP000294743"/>
    </source>
</evidence>
<dbReference type="AlphaFoldDB" id="A0A4R8A9N3"/>
<keyword evidence="3" id="KW-1185">Reference proteome</keyword>
<keyword evidence="1" id="KW-1133">Transmembrane helix</keyword>
<feature type="transmembrane region" description="Helical" evidence="1">
    <location>
        <begin position="9"/>
        <end position="29"/>
    </location>
</feature>
<dbReference type="Proteomes" id="UP000294743">
    <property type="component" value="Unassembled WGS sequence"/>
</dbReference>
<dbReference type="RefSeq" id="WP_166667492.1">
    <property type="nucleotide sequence ID" value="NZ_SODD01000001.1"/>
</dbReference>
<feature type="transmembrane region" description="Helical" evidence="1">
    <location>
        <begin position="92"/>
        <end position="115"/>
    </location>
</feature>
<accession>A0A4R8A9N3</accession>
<sequence length="159" mass="17669">MKGKHIPTILFIFITLILVFVAFLYGFFIPVLAEQYTYGFPELESIKNIVLVFIECTGIPVLIILGLGYAVGIQIMKFEHFTRKTAKYMRSISVLSLFDAIYFGIGMCIMAFFGYIDPPTIIGSGAAIIFALAVAGASYALSYFIYEAAKLQEESELTI</sequence>
<gene>
    <name evidence="2" type="ORF">EDD63_101157</name>
</gene>
<feature type="transmembrane region" description="Helical" evidence="1">
    <location>
        <begin position="121"/>
        <end position="146"/>
    </location>
</feature>
<name>A0A4R8A9N3_9FIRM</name>
<evidence type="ECO:0000313" key="2">
    <source>
        <dbReference type="EMBL" id="TDW26441.1"/>
    </source>
</evidence>
<dbReference type="Pfam" id="PF11188">
    <property type="entry name" value="DUF2975"/>
    <property type="match status" value="1"/>
</dbReference>
<organism evidence="2 3">
    <name type="scientific">Breznakia blatticola</name>
    <dbReference type="NCBI Taxonomy" id="1754012"/>
    <lineage>
        <taxon>Bacteria</taxon>
        <taxon>Bacillati</taxon>
        <taxon>Bacillota</taxon>
        <taxon>Erysipelotrichia</taxon>
        <taxon>Erysipelotrichales</taxon>
        <taxon>Erysipelotrichaceae</taxon>
        <taxon>Breznakia</taxon>
    </lineage>
</organism>